<proteinExistence type="predicted"/>
<dbReference type="Proteomes" id="UP001592528">
    <property type="component" value="Unassembled WGS sequence"/>
</dbReference>
<gene>
    <name evidence="2" type="ORF">ACEZDJ_26275</name>
</gene>
<sequence length="1571" mass="169611">MTTSDTKSVPLVRAFLRVVTEHWDEVAAGRWRVALAVGVASTAVRETDLLASIAQSVPSAAEFRDAVDRPAATNAGVRGRLAHLDALVAAAAFGDPVLALVDAKELTWRWLSALRVRKLRLEGADESDRTTAVSMLRRVVAEEATETADRVFAALAEKSGAWAASAARVNQALVRRALSGYPLARSSSYGGAWSVLDGLGRRLREGIRADLSASGVRLELERAEERGRLADAMTNAGRMGAALVVTGEPDVGKSALTLRAAEQLALQGAAVISLSLRDLPSSVAQAERLLGHGSMADVLAATEISPVRLLLLDGAEAVLEGRRDLLRELTTAALRNGIGVVAVTRTDGSKRVQEVLQDATSVVGGAEQLSVHTVARLSPAERLQLVETFQSLIRLSADARAEWLVGRPGLVDALLRAGTVTETTDLLSEADVFAAVWNGLIRNNEEHEPDSPSPDDREEAVLAVARATLKAPGGTMPTGTVRARLRSDGVLRPPANPALAAGDEFATDLVRDFALCRLFLTVGWEPLWATGAPRWAIRAVRLACQAKLLTADRAAGWSALRSDFDELGESDGQRWAELPIEALLTLGDAQKAIEDLWDNLAADGHKGVQTLLRLAHLRYGTDTVADPFALAPVVAVTFCGDHDLGQHHRHSRQGMGGTVRKLVLAWLRGMARDNRGPDQLRQQVRDRILAADPERYDGFAVEALAMLGPDADDRTQQWLKDLAATEPGRLEPAIESSRAVLSLAQSDAPLLLGLTEAYYIDHPTPDGDSGWGLRDNGIRDYRHGQEFGFGPPFAAWYYGPFFGLMNKLPADTFDMINRMLDHAAATRVRRGMRYRAVTPELGQALDGLDLDIPGIGPRHYVGDSHVWGWYRGSTVGPYPCISALMAVERTADHLIRDLSIPVKSVVELLMRGCNNLAMAGLVVGLLIRHLDAAGTLLDPWLTSPALWELEFSRSAAESRFHGRESNPDEAAGRRRLTPRDAAAEMTLRAMVAGDQSRLDQLAAVADQLLANAQAMAADDGSVHLVVVQSWASVFRPENYHTRRAPDGSFVMQYQPPAPIAEALAPSAADFRTGNEALRLELTYTDYDHRDAWPVDTLLTDIGLARRLAANPPTSGPLNPEDPVAAVAAAAVRSHACGQITVPYEDLQWTAATLLTAAANQLTDGMSTEATTYPMAADRSAAKAVPSLLLPPFDGLDLDAAVTEDALTTLATSLYDEVRTAFAIGCAPVWSAPCTDFGDGTLCRRHEPLWSAVQAGLGDCRMGSWNTQTQSRDPQFLPPPYTDNLPTVPASDLLVNRLAMPIASTFAARSTPCLTGRATALLPVLLDAHLTGTDHWMSKGYAGYQDPERELVARVLLHLAAHDEPEPLTAHLQTFAANANALQQLLHDFALLFTYHPQLRAMLPSVWPLVLETTLDAIDAGADLRGGRGHWADYALGALLPTPRLRSSDTHPDDSLDGARRDWIAPEALGGLAQRWISLVGGEPKAADALAQFACTASRTWQCTVGLAWLDRIIDGRAVAFANRCWFVTHWLAELREQATLDASTLKQWRRIIDALAAAGDSRAVDLQQIDE</sequence>
<accession>A0ABV6UTK1</accession>
<protein>
    <recommendedName>
        <fullName evidence="4">AAA+ ATPase domain-containing protein</fullName>
    </recommendedName>
</protein>
<dbReference type="InterPro" id="IPR027417">
    <property type="entry name" value="P-loop_NTPase"/>
</dbReference>
<dbReference type="SUPFAM" id="SSF52540">
    <property type="entry name" value="P-loop containing nucleoside triphosphate hydrolases"/>
    <property type="match status" value="1"/>
</dbReference>
<dbReference type="EMBL" id="JBHEZZ010000016">
    <property type="protein sequence ID" value="MFC1404799.1"/>
    <property type="molecule type" value="Genomic_DNA"/>
</dbReference>
<keyword evidence="3" id="KW-1185">Reference proteome</keyword>
<dbReference type="RefSeq" id="WP_157624123.1">
    <property type="nucleotide sequence ID" value="NZ_JBHEZZ010000016.1"/>
</dbReference>
<feature type="region of interest" description="Disordered" evidence="1">
    <location>
        <begin position="958"/>
        <end position="978"/>
    </location>
</feature>
<comment type="caution">
    <text evidence="2">The sequence shown here is derived from an EMBL/GenBank/DDBJ whole genome shotgun (WGS) entry which is preliminary data.</text>
</comment>
<dbReference type="CDD" id="cd01120">
    <property type="entry name" value="RecA-like_superfamily"/>
    <property type="match status" value="1"/>
</dbReference>
<organism evidence="2 3">
    <name type="scientific">Streptacidiphilus cavernicola</name>
    <dbReference type="NCBI Taxonomy" id="3342716"/>
    <lineage>
        <taxon>Bacteria</taxon>
        <taxon>Bacillati</taxon>
        <taxon>Actinomycetota</taxon>
        <taxon>Actinomycetes</taxon>
        <taxon>Kitasatosporales</taxon>
        <taxon>Streptomycetaceae</taxon>
        <taxon>Streptacidiphilus</taxon>
    </lineage>
</organism>
<reference evidence="2 3" key="1">
    <citation type="submission" date="2024-09" db="EMBL/GenBank/DDBJ databases">
        <authorList>
            <person name="Lee S.D."/>
        </authorList>
    </citation>
    <scope>NUCLEOTIDE SEQUENCE [LARGE SCALE GENOMIC DNA]</scope>
    <source>
        <strain evidence="2 3">N1-5</strain>
    </source>
</reference>
<evidence type="ECO:0000313" key="2">
    <source>
        <dbReference type="EMBL" id="MFC1404799.1"/>
    </source>
</evidence>
<name>A0ABV6UTK1_9ACTN</name>
<evidence type="ECO:0000313" key="3">
    <source>
        <dbReference type="Proteomes" id="UP001592528"/>
    </source>
</evidence>
<evidence type="ECO:0008006" key="4">
    <source>
        <dbReference type="Google" id="ProtNLM"/>
    </source>
</evidence>
<dbReference type="Gene3D" id="3.40.50.300">
    <property type="entry name" value="P-loop containing nucleotide triphosphate hydrolases"/>
    <property type="match status" value="1"/>
</dbReference>
<evidence type="ECO:0000256" key="1">
    <source>
        <dbReference type="SAM" id="MobiDB-lite"/>
    </source>
</evidence>